<gene>
    <name evidence="3" type="ORF">H9655_18630</name>
</gene>
<dbReference type="EMBL" id="JACSQT010000011">
    <property type="protein sequence ID" value="MBD7939057.1"/>
    <property type="molecule type" value="Genomic_DNA"/>
</dbReference>
<evidence type="ECO:0000259" key="2">
    <source>
        <dbReference type="Pfam" id="PF12395"/>
    </source>
</evidence>
<organism evidence="3 4">
    <name type="scientific">Cytobacillus stercorigallinarum</name>
    <dbReference type="NCBI Taxonomy" id="2762240"/>
    <lineage>
        <taxon>Bacteria</taxon>
        <taxon>Bacillati</taxon>
        <taxon>Bacillota</taxon>
        <taxon>Bacilli</taxon>
        <taxon>Bacillales</taxon>
        <taxon>Bacillaceae</taxon>
        <taxon>Cytobacillus</taxon>
    </lineage>
</organism>
<name>A0ABR8QUE9_9BACI</name>
<evidence type="ECO:0000259" key="1">
    <source>
        <dbReference type="Pfam" id="PF08874"/>
    </source>
</evidence>
<dbReference type="InterPro" id="IPR022123">
    <property type="entry name" value="DUF3658"/>
</dbReference>
<comment type="caution">
    <text evidence="3">The sequence shown here is derived from an EMBL/GenBank/DDBJ whole genome shotgun (WGS) entry which is preliminary data.</text>
</comment>
<keyword evidence="4" id="KW-1185">Reference proteome</keyword>
<dbReference type="Pfam" id="PF12395">
    <property type="entry name" value="DUF3658"/>
    <property type="match status" value="1"/>
</dbReference>
<accession>A0ABR8QUE9</accession>
<evidence type="ECO:0000313" key="4">
    <source>
        <dbReference type="Proteomes" id="UP000657931"/>
    </source>
</evidence>
<dbReference type="Pfam" id="PF08874">
    <property type="entry name" value="DUF1835"/>
    <property type="match status" value="1"/>
</dbReference>
<feature type="domain" description="DUF3658" evidence="2">
    <location>
        <begin position="168"/>
        <end position="271"/>
    </location>
</feature>
<reference evidence="3 4" key="1">
    <citation type="submission" date="2020-08" db="EMBL/GenBank/DDBJ databases">
        <title>A Genomic Blueprint of the Chicken Gut Microbiome.</title>
        <authorList>
            <person name="Gilroy R."/>
            <person name="Ravi A."/>
            <person name="Getino M."/>
            <person name="Pursley I."/>
            <person name="Horton D.L."/>
            <person name="Alikhan N.-F."/>
            <person name="Baker D."/>
            <person name="Gharbi K."/>
            <person name="Hall N."/>
            <person name="Watson M."/>
            <person name="Adriaenssens E.M."/>
            <person name="Foster-Nyarko E."/>
            <person name="Jarju S."/>
            <person name="Secka A."/>
            <person name="Antonio M."/>
            <person name="Oren A."/>
            <person name="Chaudhuri R."/>
            <person name="La Ragione R.M."/>
            <person name="Hildebrand F."/>
            <person name="Pallen M.J."/>
        </authorList>
    </citation>
    <scope>NUCLEOTIDE SEQUENCE [LARGE SCALE GENOMIC DNA]</scope>
    <source>
        <strain evidence="3 4">Sa5YUA1</strain>
    </source>
</reference>
<protein>
    <submittedName>
        <fullName evidence="3">DUF1835 domain-containing protein</fullName>
    </submittedName>
</protein>
<dbReference type="RefSeq" id="WP_191816757.1">
    <property type="nucleotide sequence ID" value="NZ_JACSQT010000011.1"/>
</dbReference>
<proteinExistence type="predicted"/>
<evidence type="ECO:0000313" key="3">
    <source>
        <dbReference type="EMBL" id="MBD7939057.1"/>
    </source>
</evidence>
<feature type="domain" description="DUF1835" evidence="1">
    <location>
        <begin position="2"/>
        <end position="124"/>
    </location>
</feature>
<dbReference type="Proteomes" id="UP000657931">
    <property type="component" value="Unassembled WGS sequence"/>
</dbReference>
<sequence length="278" mass="32747">MIHILSSASASGSLQFALKEMGLDKKERIISFYDIFSIGPVWGLNEGIGVKLRNEWMEQSMSDKFFEYNGYREHFEMVMNQINLIPEGEHVTIWVSDNAHEQTGMRYIVYLLKEKNIDITVINTTVAYKELFQVKKVKYTVLHTGEIPPDKFQIIYEQDFGQFLTLFTDHDREELVREWLSLGKSHETLRIWRNGRIQSITEDYYDDFIVKKAKRFFGKQNEFISVARVIGEVLGHLDQYIGDAFLEYRIRKLIDAGVFELEGDLKSRRFYSLRLNRN</sequence>
<dbReference type="InterPro" id="IPR014973">
    <property type="entry name" value="DUF1835"/>
</dbReference>